<organism evidence="2 3">
    <name type="scientific">Terrisporobacter hibernicus</name>
    <dbReference type="NCBI Taxonomy" id="2813371"/>
    <lineage>
        <taxon>Bacteria</taxon>
        <taxon>Bacillati</taxon>
        <taxon>Bacillota</taxon>
        <taxon>Clostridia</taxon>
        <taxon>Peptostreptococcales</taxon>
        <taxon>Peptostreptococcaceae</taxon>
        <taxon>Terrisporobacter</taxon>
    </lineage>
</organism>
<dbReference type="InterPro" id="IPR019096">
    <property type="entry name" value="YopX_protein"/>
</dbReference>
<protein>
    <submittedName>
        <fullName evidence="2">YopX family protein</fullName>
    </submittedName>
</protein>
<dbReference type="InterPro" id="IPR023385">
    <property type="entry name" value="YopX-like_C"/>
</dbReference>
<dbReference type="EMBL" id="CP081135">
    <property type="protein sequence ID" value="UEL47547.1"/>
    <property type="molecule type" value="Genomic_DNA"/>
</dbReference>
<dbReference type="KEGG" id="tem:JW646_18295"/>
<dbReference type="Pfam" id="PF09643">
    <property type="entry name" value="YopX"/>
    <property type="match status" value="1"/>
</dbReference>
<proteinExistence type="predicted"/>
<gene>
    <name evidence="2" type="ORF">JW646_18295</name>
</gene>
<dbReference type="Proteomes" id="UP001198983">
    <property type="component" value="Chromosome"/>
</dbReference>
<dbReference type="InterPro" id="IPR010024">
    <property type="entry name" value="CHP16711"/>
</dbReference>
<evidence type="ECO:0000259" key="1">
    <source>
        <dbReference type="Pfam" id="PF09643"/>
    </source>
</evidence>
<name>A0AAX2ZGT9_9FIRM</name>
<reference evidence="2 3" key="1">
    <citation type="journal article" date="2023" name="Int. J. Syst. Evol. Microbiol.">
        <title>Terrisporobacter hibernicus sp. nov., isolated from bovine faeces in Northern Ireland.</title>
        <authorList>
            <person name="Mitchell M."/>
            <person name="Nguyen S.V."/>
            <person name="Connor M."/>
            <person name="Fairley D.J."/>
            <person name="Donoghue O."/>
            <person name="Marshall H."/>
            <person name="Koolman L."/>
            <person name="McMullan G."/>
            <person name="Schaffer K.E."/>
            <person name="McGrath J.W."/>
            <person name="Fanning S."/>
        </authorList>
    </citation>
    <scope>NUCLEOTIDE SEQUENCE [LARGE SCALE GENOMIC DNA]</scope>
    <source>
        <strain evidence="2 3">MCA3</strain>
    </source>
</reference>
<evidence type="ECO:0000313" key="2">
    <source>
        <dbReference type="EMBL" id="UEL47547.1"/>
    </source>
</evidence>
<evidence type="ECO:0000313" key="3">
    <source>
        <dbReference type="Proteomes" id="UP001198983"/>
    </source>
</evidence>
<keyword evidence="3" id="KW-1185">Reference proteome</keyword>
<feature type="domain" description="YopX protein" evidence="1">
    <location>
        <begin position="6"/>
        <end position="138"/>
    </location>
</feature>
<dbReference type="NCBIfam" id="TIGR01671">
    <property type="entry name" value="phage_TIGR01671"/>
    <property type="match status" value="1"/>
</dbReference>
<dbReference type="SUPFAM" id="SSF159006">
    <property type="entry name" value="YopX-like"/>
    <property type="match status" value="1"/>
</dbReference>
<accession>A0AAX2ZGT9</accession>
<dbReference type="Gene3D" id="2.30.30.290">
    <property type="entry name" value="YopX-like domains"/>
    <property type="match status" value="1"/>
</dbReference>
<dbReference type="RefSeq" id="WP_228415921.1">
    <property type="nucleotide sequence ID" value="NZ_CP081135.1"/>
</dbReference>
<dbReference type="AlphaFoldDB" id="A0AAX2ZGT9"/>
<sequence length="138" mass="15938">MREIKFRGYAKEELTSSQWLTNGFGVDKVKYVDGTSSVFLLTPYGEYVVEESSVGQYTGLKDKNGKEIYEGDIVQTCENFKQLVVWHNNGFKLKFTYKRLYQGEPYTETRYLEIGDTSSGRWGDEVIGNIYENPDLLK</sequence>